<dbReference type="RefSeq" id="WP_201361483.1">
    <property type="nucleotide sequence ID" value="NZ_BNJJ01000004.1"/>
</dbReference>
<organism evidence="1 2">
    <name type="scientific">Dictyobacter formicarum</name>
    <dbReference type="NCBI Taxonomy" id="2778368"/>
    <lineage>
        <taxon>Bacteria</taxon>
        <taxon>Bacillati</taxon>
        <taxon>Chloroflexota</taxon>
        <taxon>Ktedonobacteria</taxon>
        <taxon>Ktedonobacterales</taxon>
        <taxon>Dictyobacteraceae</taxon>
        <taxon>Dictyobacter</taxon>
    </lineage>
</organism>
<dbReference type="Proteomes" id="UP000635565">
    <property type="component" value="Unassembled WGS sequence"/>
</dbReference>
<evidence type="ECO:0000313" key="2">
    <source>
        <dbReference type="Proteomes" id="UP000635565"/>
    </source>
</evidence>
<sequence length="76" mass="8219">MNNSQVTGNSVAVGQVDNRSVAAPIVAYPSWPSSVPGPLRVLPAANERPVNRWRSEQMVEIEYDQETGKSLPAGEL</sequence>
<comment type="caution">
    <text evidence="1">The sequence shown here is derived from an EMBL/GenBank/DDBJ whole genome shotgun (WGS) entry which is preliminary data.</text>
</comment>
<name>A0ABQ3VD58_9CHLR</name>
<keyword evidence="2" id="KW-1185">Reference proteome</keyword>
<reference evidence="1 2" key="1">
    <citation type="journal article" date="2021" name="Int. J. Syst. Evol. Microbiol.">
        <title>Reticulibacter mediterranei gen. nov., sp. nov., within the new family Reticulibacteraceae fam. nov., and Ktedonospora formicarum gen. nov., sp. nov., Ktedonobacter robiniae sp. nov., Dictyobacter formicarum sp. nov. and Dictyobacter arantiisoli sp. nov., belonging to the class Ktedonobacteria.</title>
        <authorList>
            <person name="Yabe S."/>
            <person name="Zheng Y."/>
            <person name="Wang C.M."/>
            <person name="Sakai Y."/>
            <person name="Abe K."/>
            <person name="Yokota A."/>
            <person name="Donadio S."/>
            <person name="Cavaletti L."/>
            <person name="Monciardini P."/>
        </authorList>
    </citation>
    <scope>NUCLEOTIDE SEQUENCE [LARGE SCALE GENOMIC DNA]</scope>
    <source>
        <strain evidence="1 2">SOSP1-9</strain>
    </source>
</reference>
<evidence type="ECO:0000313" key="1">
    <source>
        <dbReference type="EMBL" id="GHO83842.1"/>
    </source>
</evidence>
<accession>A0ABQ3VD58</accession>
<proteinExistence type="predicted"/>
<protein>
    <submittedName>
        <fullName evidence="1">Uncharacterized protein</fullName>
    </submittedName>
</protein>
<gene>
    <name evidence="1" type="ORF">KSZ_18480</name>
</gene>
<dbReference type="EMBL" id="BNJJ01000004">
    <property type="protein sequence ID" value="GHO83842.1"/>
    <property type="molecule type" value="Genomic_DNA"/>
</dbReference>